<dbReference type="AlphaFoldDB" id="A0A0D3CMJ2"/>
<dbReference type="InterPro" id="IPR000039">
    <property type="entry name" value="Ribosomal_eL18"/>
</dbReference>
<dbReference type="InterPro" id="IPR036227">
    <property type="entry name" value="Ribosomal_uL15/eL18_sf"/>
</dbReference>
<feature type="domain" description="Large ribosomal subunit protein uL15/eL18" evidence="6">
    <location>
        <begin position="438"/>
        <end position="485"/>
    </location>
</feature>
<comment type="similarity">
    <text evidence="1">Belongs to the eukaryotic ribosomal protein eL18 family.</text>
</comment>
<dbReference type="PANTHER" id="PTHR10934">
    <property type="entry name" value="60S RIBOSOMAL PROTEIN L18"/>
    <property type="match status" value="1"/>
</dbReference>
<feature type="domain" description="Large ribosomal subunit protein uL15/eL18" evidence="6">
    <location>
        <begin position="52"/>
        <end position="212"/>
    </location>
</feature>
<dbReference type="SUPFAM" id="SSF52080">
    <property type="entry name" value="Ribosomal proteins L15p and L18e"/>
    <property type="match status" value="1"/>
</dbReference>
<keyword evidence="3" id="KW-0687">Ribonucleoprotein</keyword>
<dbReference type="FunFam" id="3.100.10.10:FF:000001">
    <property type="entry name" value="60S ribosomal protein L18"/>
    <property type="match status" value="1"/>
</dbReference>
<dbReference type="GO" id="GO:0006412">
    <property type="term" value="P:translation"/>
    <property type="evidence" value="ECO:0007669"/>
    <property type="project" value="InterPro"/>
</dbReference>
<evidence type="ECO:0000256" key="5">
    <source>
        <dbReference type="SAM" id="Phobius"/>
    </source>
</evidence>
<keyword evidence="5" id="KW-0472">Membrane</keyword>
<feature type="region of interest" description="Disordered" evidence="4">
    <location>
        <begin position="177"/>
        <end position="204"/>
    </location>
</feature>
<dbReference type="InterPro" id="IPR021131">
    <property type="entry name" value="Ribosomal_uL15/eL18"/>
</dbReference>
<dbReference type="eggNOG" id="KOG1714">
    <property type="taxonomic scope" value="Eukaryota"/>
</dbReference>
<sequence length="485" mass="53801">MLCLFLTCPGGSYDGGGGGGTTSPEEEATMGVDLIAGGKRKRPKGQLLSPTMSISSLPSRFLVRRTQSKFNAVILKRLFMSKVNKAPLSLSRLVEFMTGKEDKIAVLVGTITDDLRVHEIPAIKVTALRFTERARASIEKAGGECLTFDQLALRAPLGQNTVLLRGPKNSREAVKHFGPAPGVPHSHSKPYVRSKGRKFEKARGKRKSRGFKICPLRCPVLIAGVVRGWVHVSFSSCALILGFDGLSCSSFELCLRVELCVASGARCTGRRWYDVAAGSGVRRANCGSDMAWIDDSVDFNRFILLSKWKRMVLSVVSHYRDDFNFGYDRKRKSSEVSMLVLELKKEAVSNYGLTVLNSFKLCWLMVWSGLYMLVPYCEAIILAYLTSTAPTIPRSFSKLLPDSLLNNDSIGYSTIHQVPEIMKSHLNLLTLPMKHRMFRQLFFLKDLRTHVKLLSIFGPAPGVPHSHSKPHVPSKGRKLEKARGK</sequence>
<keyword evidence="5" id="KW-1133">Transmembrane helix</keyword>
<dbReference type="PANTHER" id="PTHR10934:SF25">
    <property type="entry name" value="LARGE RIBOSOMAL SUBUNIT PROTEIN EL18X-RELATED"/>
    <property type="match status" value="1"/>
</dbReference>
<dbReference type="Gramene" id="Bo5g145240.1">
    <property type="protein sequence ID" value="Bo5g145240.1"/>
    <property type="gene ID" value="Bo5g145240"/>
</dbReference>
<feature type="compositionally biased region" description="Basic residues" evidence="4">
    <location>
        <begin position="186"/>
        <end position="196"/>
    </location>
</feature>
<evidence type="ECO:0000256" key="1">
    <source>
        <dbReference type="ARBA" id="ARBA00006815"/>
    </source>
</evidence>
<organism evidence="7 8">
    <name type="scientific">Brassica oleracea var. oleracea</name>
    <dbReference type="NCBI Taxonomy" id="109376"/>
    <lineage>
        <taxon>Eukaryota</taxon>
        <taxon>Viridiplantae</taxon>
        <taxon>Streptophyta</taxon>
        <taxon>Embryophyta</taxon>
        <taxon>Tracheophyta</taxon>
        <taxon>Spermatophyta</taxon>
        <taxon>Magnoliopsida</taxon>
        <taxon>eudicotyledons</taxon>
        <taxon>Gunneridae</taxon>
        <taxon>Pentapetalae</taxon>
        <taxon>rosids</taxon>
        <taxon>malvids</taxon>
        <taxon>Brassicales</taxon>
        <taxon>Brassicaceae</taxon>
        <taxon>Brassiceae</taxon>
        <taxon>Brassica</taxon>
    </lineage>
</organism>
<keyword evidence="8" id="KW-1185">Reference proteome</keyword>
<protein>
    <recommendedName>
        <fullName evidence="6">Large ribosomal subunit protein uL15/eL18 domain-containing protein</fullName>
    </recommendedName>
</protein>
<dbReference type="GO" id="GO:0022625">
    <property type="term" value="C:cytosolic large ribosomal subunit"/>
    <property type="evidence" value="ECO:0007669"/>
    <property type="project" value="TreeGrafter"/>
</dbReference>
<evidence type="ECO:0000259" key="6">
    <source>
        <dbReference type="Pfam" id="PF17135"/>
    </source>
</evidence>
<reference evidence="7 8" key="1">
    <citation type="journal article" date="2014" name="Genome Biol.">
        <title>Transcriptome and methylome profiling reveals relics of genome dominance in the mesopolyploid Brassica oleracea.</title>
        <authorList>
            <person name="Parkin I.A."/>
            <person name="Koh C."/>
            <person name="Tang H."/>
            <person name="Robinson S.J."/>
            <person name="Kagale S."/>
            <person name="Clarke W.E."/>
            <person name="Town C.D."/>
            <person name="Nixon J."/>
            <person name="Krishnakumar V."/>
            <person name="Bidwell S.L."/>
            <person name="Denoeud F."/>
            <person name="Belcram H."/>
            <person name="Links M.G."/>
            <person name="Just J."/>
            <person name="Clarke C."/>
            <person name="Bender T."/>
            <person name="Huebert T."/>
            <person name="Mason A.S."/>
            <person name="Pires J.C."/>
            <person name="Barker G."/>
            <person name="Moore J."/>
            <person name="Walley P.G."/>
            <person name="Manoli S."/>
            <person name="Batley J."/>
            <person name="Edwards D."/>
            <person name="Nelson M.N."/>
            <person name="Wang X."/>
            <person name="Paterson A.H."/>
            <person name="King G."/>
            <person name="Bancroft I."/>
            <person name="Chalhoub B."/>
            <person name="Sharpe A.G."/>
        </authorList>
    </citation>
    <scope>NUCLEOTIDE SEQUENCE</scope>
    <source>
        <strain evidence="7 8">cv. TO1000</strain>
    </source>
</reference>
<feature type="compositionally biased region" description="Basic residues" evidence="4">
    <location>
        <begin position="466"/>
        <end position="476"/>
    </location>
</feature>
<feature type="transmembrane region" description="Helical" evidence="5">
    <location>
        <begin position="363"/>
        <end position="385"/>
    </location>
</feature>
<proteinExistence type="inferred from homology"/>
<evidence type="ECO:0000256" key="3">
    <source>
        <dbReference type="ARBA" id="ARBA00023274"/>
    </source>
</evidence>
<dbReference type="STRING" id="109376.A0A0D3CMJ2"/>
<evidence type="ECO:0000256" key="2">
    <source>
        <dbReference type="ARBA" id="ARBA00022980"/>
    </source>
</evidence>
<feature type="region of interest" description="Disordered" evidence="4">
    <location>
        <begin position="462"/>
        <end position="485"/>
    </location>
</feature>
<dbReference type="Gene3D" id="3.100.10.10">
    <property type="match status" value="2"/>
</dbReference>
<reference evidence="7" key="2">
    <citation type="submission" date="2015-03" db="UniProtKB">
        <authorList>
            <consortium name="EnsemblPlants"/>
        </authorList>
    </citation>
    <scope>IDENTIFICATION</scope>
</reference>
<dbReference type="EnsemblPlants" id="Bo5g145240.1">
    <property type="protein sequence ID" value="Bo5g145240.1"/>
    <property type="gene ID" value="Bo5g145240"/>
</dbReference>
<keyword evidence="2" id="KW-0689">Ribosomal protein</keyword>
<evidence type="ECO:0000313" key="7">
    <source>
        <dbReference type="EnsemblPlants" id="Bo5g145240.1"/>
    </source>
</evidence>
<dbReference type="GO" id="GO:0003735">
    <property type="term" value="F:structural constituent of ribosome"/>
    <property type="evidence" value="ECO:0007669"/>
    <property type="project" value="InterPro"/>
</dbReference>
<evidence type="ECO:0000313" key="8">
    <source>
        <dbReference type="Proteomes" id="UP000032141"/>
    </source>
</evidence>
<evidence type="ECO:0000256" key="4">
    <source>
        <dbReference type="SAM" id="MobiDB-lite"/>
    </source>
</evidence>
<name>A0A0D3CMJ2_BRAOL</name>
<dbReference type="Pfam" id="PF17135">
    <property type="entry name" value="Ribosomal_L18"/>
    <property type="match status" value="2"/>
</dbReference>
<dbReference type="Proteomes" id="UP000032141">
    <property type="component" value="Chromosome C5"/>
</dbReference>
<keyword evidence="5" id="KW-0812">Transmembrane</keyword>
<accession>A0A0D3CMJ2</accession>
<dbReference type="HOGENOM" id="CLU_563050_0_0_1"/>
<dbReference type="GO" id="GO:0003729">
    <property type="term" value="F:mRNA binding"/>
    <property type="evidence" value="ECO:0007669"/>
    <property type="project" value="UniProtKB-ARBA"/>
</dbReference>